<dbReference type="CDD" id="cd06426">
    <property type="entry name" value="NTP_transferase_like_2"/>
    <property type="match status" value="1"/>
</dbReference>
<keyword evidence="1" id="KW-0129">CBS domain</keyword>
<dbReference type="OrthoDB" id="9801899at2"/>
<dbReference type="InterPro" id="IPR029044">
    <property type="entry name" value="Nucleotide-diphossugar_trans"/>
</dbReference>
<reference evidence="3 4" key="1">
    <citation type="submission" date="2019-10" db="EMBL/GenBank/DDBJ databases">
        <title>Whole-genome sequence of the extremophile Heliorestis acidaminivorans DSM 24790.</title>
        <authorList>
            <person name="Kyndt J.A."/>
            <person name="Meyer T.E."/>
        </authorList>
    </citation>
    <scope>NUCLEOTIDE SEQUENCE [LARGE SCALE GENOMIC DNA]</scope>
    <source>
        <strain evidence="3 4">DSM 24790</strain>
    </source>
</reference>
<dbReference type="CDD" id="cd04607">
    <property type="entry name" value="CBS_pair_NTP_transferase_assoc"/>
    <property type="match status" value="1"/>
</dbReference>
<proteinExistence type="predicted"/>
<dbReference type="InterPro" id="IPR046342">
    <property type="entry name" value="CBS_dom_sf"/>
</dbReference>
<dbReference type="Gene3D" id="3.10.580.10">
    <property type="entry name" value="CBS-domain"/>
    <property type="match status" value="1"/>
</dbReference>
<keyword evidence="4" id="KW-1185">Reference proteome</keyword>
<dbReference type="SUPFAM" id="SSF54631">
    <property type="entry name" value="CBS-domain pair"/>
    <property type="match status" value="1"/>
</dbReference>
<feature type="domain" description="CBS" evidence="2">
    <location>
        <begin position="1"/>
        <end position="59"/>
    </location>
</feature>
<dbReference type="Proteomes" id="UP000468766">
    <property type="component" value="Unassembled WGS sequence"/>
</dbReference>
<dbReference type="EMBL" id="WBXO01000002">
    <property type="protein sequence ID" value="KAB2953620.1"/>
    <property type="molecule type" value="Genomic_DNA"/>
</dbReference>
<sequence>MKRCWQGTLLNPQATMMEALEVIERGALKIALVVDENMTLQGAMTDGDLRRAILRGLPMDTLVSNVMNKKPVVASVGEDRKKLLEKVKKCNIYQFPVIDEQGRVIGLETVDTILTPVKRDNPVLLMAGGFGKRLRPLTEECPKPLLSVGGRPLLETILERFASYGFYQFYISVHYKAEMIRNHFGDGSRWGVEIKYIEEKKPLGTAGAIKLFPERPNNPFFVMNGDLLTQLNFEELLKFHDDHSALGTICVREYEFQIPYGVVDSKVENFLGIQEKPVMRHYINAGVYLLNPEVIDYIPKNVFFDMPQLFNSMHERKKKITVFPIQEYWMDIGHMEDYWKANVDYLKVWNVR</sequence>
<dbReference type="RefSeq" id="WP_151618465.1">
    <property type="nucleotide sequence ID" value="NZ_WBXO01000002.1"/>
</dbReference>
<feature type="domain" description="CBS" evidence="2">
    <location>
        <begin position="67"/>
        <end position="123"/>
    </location>
</feature>
<dbReference type="InterPro" id="IPR005835">
    <property type="entry name" value="NTP_transferase_dom"/>
</dbReference>
<comment type="caution">
    <text evidence="3">The sequence shown here is derived from an EMBL/GenBank/DDBJ whole genome shotgun (WGS) entry which is preliminary data.</text>
</comment>
<dbReference type="AlphaFoldDB" id="A0A6I0F233"/>
<dbReference type="SUPFAM" id="SSF53448">
    <property type="entry name" value="Nucleotide-diphospho-sugar transferases"/>
    <property type="match status" value="1"/>
</dbReference>
<evidence type="ECO:0000313" key="3">
    <source>
        <dbReference type="EMBL" id="KAB2953620.1"/>
    </source>
</evidence>
<dbReference type="Pfam" id="PF00571">
    <property type="entry name" value="CBS"/>
    <property type="match status" value="2"/>
</dbReference>
<name>A0A6I0F233_9FIRM</name>
<evidence type="ECO:0000313" key="4">
    <source>
        <dbReference type="Proteomes" id="UP000468766"/>
    </source>
</evidence>
<evidence type="ECO:0000256" key="1">
    <source>
        <dbReference type="PROSITE-ProRule" id="PRU00703"/>
    </source>
</evidence>
<organism evidence="3 4">
    <name type="scientific">Heliorestis acidaminivorans</name>
    <dbReference type="NCBI Taxonomy" id="553427"/>
    <lineage>
        <taxon>Bacteria</taxon>
        <taxon>Bacillati</taxon>
        <taxon>Bacillota</taxon>
        <taxon>Clostridia</taxon>
        <taxon>Eubacteriales</taxon>
        <taxon>Heliobacteriaceae</taxon>
        <taxon>Heliorestis</taxon>
    </lineage>
</organism>
<evidence type="ECO:0000259" key="2">
    <source>
        <dbReference type="PROSITE" id="PS51371"/>
    </source>
</evidence>
<dbReference type="Gene3D" id="3.90.550.10">
    <property type="entry name" value="Spore Coat Polysaccharide Biosynthesis Protein SpsA, Chain A"/>
    <property type="match status" value="1"/>
</dbReference>
<dbReference type="PANTHER" id="PTHR22572">
    <property type="entry name" value="SUGAR-1-PHOSPHATE GUANYL TRANSFERASE"/>
    <property type="match status" value="1"/>
</dbReference>
<accession>A0A6I0F233</accession>
<dbReference type="PROSITE" id="PS51371">
    <property type="entry name" value="CBS"/>
    <property type="match status" value="2"/>
</dbReference>
<dbReference type="InterPro" id="IPR000644">
    <property type="entry name" value="CBS_dom"/>
</dbReference>
<dbReference type="InterPro" id="IPR050486">
    <property type="entry name" value="Mannose-1P_guanyltransferase"/>
</dbReference>
<protein>
    <submittedName>
        <fullName evidence="3">CBS domain-containing protein</fullName>
    </submittedName>
</protein>
<gene>
    <name evidence="3" type="ORF">F9B85_03090</name>
</gene>
<dbReference type="Pfam" id="PF00483">
    <property type="entry name" value="NTP_transferase"/>
    <property type="match status" value="1"/>
</dbReference>